<organism evidence="2 3">
    <name type="scientific">Floridaenema evergladense BLCC-F167</name>
    <dbReference type="NCBI Taxonomy" id="3153639"/>
    <lineage>
        <taxon>Bacteria</taxon>
        <taxon>Bacillati</taxon>
        <taxon>Cyanobacteriota</taxon>
        <taxon>Cyanophyceae</taxon>
        <taxon>Oscillatoriophycideae</taxon>
        <taxon>Aerosakkonematales</taxon>
        <taxon>Aerosakkonemataceae</taxon>
        <taxon>Floridanema</taxon>
        <taxon>Floridanema evergladense</taxon>
    </lineage>
</organism>
<name>A0ABV4WFW3_9CYAN</name>
<keyword evidence="3" id="KW-1185">Reference proteome</keyword>
<dbReference type="Proteomes" id="UP001576780">
    <property type="component" value="Unassembled WGS sequence"/>
</dbReference>
<accession>A0ABV4WFW3</accession>
<sequence>MLDLTKIARQMQGLSEHLAAESVASRQRLEIAQKLMVEASYRQEELVEIQEKWRDRFIFSVPTPVEPLNSCIDIPVPPKVHTVIATDGSQISPSHHEIAYCYLINIGRVVFHYGQGRYPLLDSLPEVFYRPEDLYVSRQWGIRVEEWMGYRRTVSEAIALAELVTSWVESQKEGNFQVPTLALVDGSLIYWFLEGLPGDACDRILPPILEAWEQIRLAEVPLIGYISASRSTESLNLLRLQACPHSTPNCVVNCGDADEKKPPCQVFDALRDPPFWLSILKPGQRTPLWKSTMRILNLYGESHQIYFCYVHVGSEIARVEFPAWVAENSTLLNQALSLMLGQIQKGYGYPISLSEAHNHAVIKGEDRARFFAFLEQQMIKAGLKNVGISYKETRKRGSIA</sequence>
<dbReference type="RefSeq" id="WP_413276404.1">
    <property type="nucleotide sequence ID" value="NZ_JBHFNT010000048.1"/>
</dbReference>
<reference evidence="2 3" key="1">
    <citation type="submission" date="2024-09" db="EMBL/GenBank/DDBJ databases">
        <title>Floridaenema gen nov. (Aerosakkonemataceae, Aerosakkonematales ord. nov., Cyanobacteria) from benthic tropical and subtropical fresh waters, with the description of four new species.</title>
        <authorList>
            <person name="Moretto J.A."/>
            <person name="Berthold D.E."/>
            <person name="Lefler F.W."/>
            <person name="Huang I.-S."/>
            <person name="Laughinghouse H. IV."/>
        </authorList>
    </citation>
    <scope>NUCLEOTIDE SEQUENCE [LARGE SCALE GENOMIC DNA]</scope>
    <source>
        <strain evidence="2 3">BLCC-F167</strain>
    </source>
</reference>
<evidence type="ECO:0000313" key="2">
    <source>
        <dbReference type="EMBL" id="MFB2833959.1"/>
    </source>
</evidence>
<protein>
    <submittedName>
        <fullName evidence="2">DNA double-strand break repair nuclease NurA</fullName>
    </submittedName>
</protein>
<proteinExistence type="predicted"/>
<dbReference type="SMART" id="SM00933">
    <property type="entry name" value="NurA"/>
    <property type="match status" value="1"/>
</dbReference>
<feature type="domain" description="NurA" evidence="1">
    <location>
        <begin position="81"/>
        <end position="362"/>
    </location>
</feature>
<comment type="caution">
    <text evidence="2">The sequence shown here is derived from an EMBL/GenBank/DDBJ whole genome shotgun (WGS) entry which is preliminary data.</text>
</comment>
<evidence type="ECO:0000259" key="1">
    <source>
        <dbReference type="SMART" id="SM00933"/>
    </source>
</evidence>
<evidence type="ECO:0000313" key="3">
    <source>
        <dbReference type="Proteomes" id="UP001576780"/>
    </source>
</evidence>
<dbReference type="InterPro" id="IPR018977">
    <property type="entry name" value="NurA_domain"/>
</dbReference>
<dbReference type="Pfam" id="PF09376">
    <property type="entry name" value="NurA"/>
    <property type="match status" value="1"/>
</dbReference>
<gene>
    <name evidence="2" type="ORF">ACE1CA_05445</name>
</gene>
<dbReference type="EMBL" id="JBHFNT010000048">
    <property type="protein sequence ID" value="MFB2833959.1"/>
    <property type="molecule type" value="Genomic_DNA"/>
</dbReference>